<dbReference type="AlphaFoldDB" id="A0A1J5TWX4"/>
<accession>A0A1J5TWX4</accession>
<name>A0A1J5TWX4_9GAMM</name>
<gene>
    <name evidence="1" type="ORF">BGC33_04350</name>
</gene>
<evidence type="ECO:0000313" key="2">
    <source>
        <dbReference type="Proteomes" id="UP000182798"/>
    </source>
</evidence>
<dbReference type="EMBL" id="MIQH01000545">
    <property type="protein sequence ID" value="OIR24708.1"/>
    <property type="molecule type" value="Genomic_DNA"/>
</dbReference>
<comment type="caution">
    <text evidence="1">The sequence shown here is derived from an EMBL/GenBank/DDBJ whole genome shotgun (WGS) entry which is preliminary data.</text>
</comment>
<dbReference type="Proteomes" id="UP000182798">
    <property type="component" value="Unassembled WGS sequence"/>
</dbReference>
<protein>
    <submittedName>
        <fullName evidence="1">Uncharacterized protein</fullName>
    </submittedName>
</protein>
<reference evidence="2" key="1">
    <citation type="submission" date="2016-09" db="EMBL/GenBank/DDBJ databases">
        <title>Genome Sequence of Bathymodiolus thermophilus sulfur-oxidizing gill endosymbiont.</title>
        <authorList>
            <person name="Ponnudurai R."/>
            <person name="Kleiner M."/>
            <person name="Sayavedra L."/>
            <person name="Thuermer A."/>
            <person name="Felbeck H."/>
            <person name="Schlueter R."/>
            <person name="Schweder T."/>
            <person name="Markert S."/>
        </authorList>
    </citation>
    <scope>NUCLEOTIDE SEQUENCE [LARGE SCALE GENOMIC DNA]</scope>
    <source>
        <strain evidence="2">BAT/CrabSpa'14</strain>
    </source>
</reference>
<evidence type="ECO:0000313" key="1">
    <source>
        <dbReference type="EMBL" id="OIR24708.1"/>
    </source>
</evidence>
<sequence>MQRSQYSANTWNEDECQIVWLIFKNSIRYNSTPFIIGVYLHFKKNPINLNQKCKKVNIGRSQYANKNTKTNYNITK</sequence>
<proteinExistence type="predicted"/>
<organism evidence="1 2">
    <name type="scientific">Bathymodiolus thermophilus thioautotrophic gill symbiont</name>
    <dbReference type="NCBI Taxonomy" id="2360"/>
    <lineage>
        <taxon>Bacteria</taxon>
        <taxon>Pseudomonadati</taxon>
        <taxon>Pseudomonadota</taxon>
        <taxon>Gammaproteobacteria</taxon>
        <taxon>sulfur-oxidizing symbionts</taxon>
    </lineage>
</organism>